<feature type="non-terminal residue" evidence="1">
    <location>
        <position position="167"/>
    </location>
</feature>
<reference evidence="1 2" key="1">
    <citation type="submission" date="2014-04" db="EMBL/GenBank/DDBJ databases">
        <authorList>
            <consortium name="DOE Joint Genome Institute"/>
            <person name="Kuo A."/>
            <person name="Kohler A."/>
            <person name="Nagy L.G."/>
            <person name="Floudas D."/>
            <person name="Copeland A."/>
            <person name="Barry K.W."/>
            <person name="Cichocki N."/>
            <person name="Veneault-Fourrey C."/>
            <person name="LaButti K."/>
            <person name="Lindquist E.A."/>
            <person name="Lipzen A."/>
            <person name="Lundell T."/>
            <person name="Morin E."/>
            <person name="Murat C."/>
            <person name="Sun H."/>
            <person name="Tunlid A."/>
            <person name="Henrissat B."/>
            <person name="Grigoriev I.V."/>
            <person name="Hibbett D.S."/>
            <person name="Martin F."/>
            <person name="Nordberg H.P."/>
            <person name="Cantor M.N."/>
            <person name="Hua S.X."/>
        </authorList>
    </citation>
    <scope>NUCLEOTIDE SEQUENCE [LARGE SCALE GENOMIC DNA]</scope>
    <source>
        <strain evidence="1 2">LaAM-08-1</strain>
    </source>
</reference>
<accession>A0A0C9WVZ1</accession>
<protein>
    <submittedName>
        <fullName evidence="1">Uncharacterized protein</fullName>
    </submittedName>
</protein>
<evidence type="ECO:0000313" key="2">
    <source>
        <dbReference type="Proteomes" id="UP000054477"/>
    </source>
</evidence>
<evidence type="ECO:0000313" key="1">
    <source>
        <dbReference type="EMBL" id="KIK03765.1"/>
    </source>
</evidence>
<dbReference type="AlphaFoldDB" id="A0A0C9WVZ1"/>
<name>A0A0C9WVZ1_9AGAR</name>
<organism evidence="1 2">
    <name type="scientific">Laccaria amethystina LaAM-08-1</name>
    <dbReference type="NCBI Taxonomy" id="1095629"/>
    <lineage>
        <taxon>Eukaryota</taxon>
        <taxon>Fungi</taxon>
        <taxon>Dikarya</taxon>
        <taxon>Basidiomycota</taxon>
        <taxon>Agaricomycotina</taxon>
        <taxon>Agaricomycetes</taxon>
        <taxon>Agaricomycetidae</taxon>
        <taxon>Agaricales</taxon>
        <taxon>Agaricineae</taxon>
        <taxon>Hydnangiaceae</taxon>
        <taxon>Laccaria</taxon>
    </lineage>
</organism>
<keyword evidence="2" id="KW-1185">Reference proteome</keyword>
<sequence length="167" mass="18966">LVDFVAHDKGALLLFSNAGTKQGCLAFLASINNIVTNTVIQSYKDPPCIDWIVHLSDVCSAQHSTILKYLKQANDDCKKQLGYCKSAKKRFSQSLGFTTRPCTTSATKLTNLPKTFLKRFTNKKVYPPLKTWVYKTPVIGKQCRRHLKYGQQPDKQRYCLLMMQVNT</sequence>
<reference evidence="2" key="2">
    <citation type="submission" date="2015-01" db="EMBL/GenBank/DDBJ databases">
        <title>Evolutionary Origins and Diversification of the Mycorrhizal Mutualists.</title>
        <authorList>
            <consortium name="DOE Joint Genome Institute"/>
            <consortium name="Mycorrhizal Genomics Consortium"/>
            <person name="Kohler A."/>
            <person name="Kuo A."/>
            <person name="Nagy L.G."/>
            <person name="Floudas D."/>
            <person name="Copeland A."/>
            <person name="Barry K.W."/>
            <person name="Cichocki N."/>
            <person name="Veneault-Fourrey C."/>
            <person name="LaButti K."/>
            <person name="Lindquist E.A."/>
            <person name="Lipzen A."/>
            <person name="Lundell T."/>
            <person name="Morin E."/>
            <person name="Murat C."/>
            <person name="Riley R."/>
            <person name="Ohm R."/>
            <person name="Sun H."/>
            <person name="Tunlid A."/>
            <person name="Henrissat B."/>
            <person name="Grigoriev I.V."/>
            <person name="Hibbett D.S."/>
            <person name="Martin F."/>
        </authorList>
    </citation>
    <scope>NUCLEOTIDE SEQUENCE [LARGE SCALE GENOMIC DNA]</scope>
    <source>
        <strain evidence="2">LaAM-08-1</strain>
    </source>
</reference>
<dbReference type="Proteomes" id="UP000054477">
    <property type="component" value="Unassembled WGS sequence"/>
</dbReference>
<gene>
    <name evidence="1" type="ORF">K443DRAFT_94497</name>
</gene>
<dbReference type="HOGENOM" id="CLU_1598447_0_0_1"/>
<proteinExistence type="predicted"/>
<dbReference type="EMBL" id="KN838576">
    <property type="protein sequence ID" value="KIK03765.1"/>
    <property type="molecule type" value="Genomic_DNA"/>
</dbReference>